<dbReference type="Proteomes" id="UP001627154">
    <property type="component" value="Unassembled WGS sequence"/>
</dbReference>
<proteinExistence type="predicted"/>
<dbReference type="EMBL" id="JBJJXI010000169">
    <property type="protein sequence ID" value="KAL3384709.1"/>
    <property type="molecule type" value="Genomic_DNA"/>
</dbReference>
<dbReference type="AlphaFoldDB" id="A0ABD2VVD9"/>
<protein>
    <submittedName>
        <fullName evidence="1">Uncharacterized protein</fullName>
    </submittedName>
</protein>
<organism evidence="1 2">
    <name type="scientific">Trichogramma kaykai</name>
    <dbReference type="NCBI Taxonomy" id="54128"/>
    <lineage>
        <taxon>Eukaryota</taxon>
        <taxon>Metazoa</taxon>
        <taxon>Ecdysozoa</taxon>
        <taxon>Arthropoda</taxon>
        <taxon>Hexapoda</taxon>
        <taxon>Insecta</taxon>
        <taxon>Pterygota</taxon>
        <taxon>Neoptera</taxon>
        <taxon>Endopterygota</taxon>
        <taxon>Hymenoptera</taxon>
        <taxon>Apocrita</taxon>
        <taxon>Proctotrupomorpha</taxon>
        <taxon>Chalcidoidea</taxon>
        <taxon>Trichogrammatidae</taxon>
        <taxon>Trichogramma</taxon>
    </lineage>
</organism>
<name>A0ABD2VVD9_9HYME</name>
<sequence length="73" mass="7995">MPGDQAEIEGRKKVSIKMPGPIQAFLSPPSLVGALSRLATPIRFSERTVAMLAFECVVLYCYTHTNASREKKG</sequence>
<evidence type="ECO:0000313" key="2">
    <source>
        <dbReference type="Proteomes" id="UP001627154"/>
    </source>
</evidence>
<evidence type="ECO:0000313" key="1">
    <source>
        <dbReference type="EMBL" id="KAL3384709.1"/>
    </source>
</evidence>
<keyword evidence="2" id="KW-1185">Reference proteome</keyword>
<reference evidence="1 2" key="1">
    <citation type="journal article" date="2024" name="bioRxiv">
        <title>A reference genome for Trichogramma kaykai: A tiny desert-dwelling parasitoid wasp with competing sex-ratio distorters.</title>
        <authorList>
            <person name="Culotta J."/>
            <person name="Lindsey A.R."/>
        </authorList>
    </citation>
    <scope>NUCLEOTIDE SEQUENCE [LARGE SCALE GENOMIC DNA]</scope>
    <source>
        <strain evidence="1 2">KSX58</strain>
    </source>
</reference>
<accession>A0ABD2VVD9</accession>
<gene>
    <name evidence="1" type="ORF">TKK_019531</name>
</gene>
<comment type="caution">
    <text evidence="1">The sequence shown here is derived from an EMBL/GenBank/DDBJ whole genome shotgun (WGS) entry which is preliminary data.</text>
</comment>